<protein>
    <submittedName>
        <fullName evidence="2">Uncharacterized protein</fullName>
    </submittedName>
</protein>
<comment type="caution">
    <text evidence="2">The sequence shown here is derived from an EMBL/GenBank/DDBJ whole genome shotgun (WGS) entry which is preliminary data.</text>
</comment>
<gene>
    <name evidence="2" type="ORF">BV898_11108</name>
</gene>
<dbReference type="Proteomes" id="UP000192578">
    <property type="component" value="Unassembled WGS sequence"/>
</dbReference>
<evidence type="ECO:0000256" key="1">
    <source>
        <dbReference type="SAM" id="SignalP"/>
    </source>
</evidence>
<evidence type="ECO:0000313" key="2">
    <source>
        <dbReference type="EMBL" id="OQV14736.1"/>
    </source>
</evidence>
<dbReference type="EMBL" id="MTYJ01000100">
    <property type="protein sequence ID" value="OQV14736.1"/>
    <property type="molecule type" value="Genomic_DNA"/>
</dbReference>
<sequence>MSRSLSLVLLCCLLGGQAWADSTGVCDGVAESTGCGCWKGFCYKNLLVPAKKDDPWCYTQRLGVSAPQKDWQSCSLNDHTQCNIQMTCGDSKRYHGNDFLIPEDPFSCDGSWERGCGCSKGWCYNYIAIPAKQGDEWCYTQRLGTGENKADWQSCIVHSTCDRRMTCGETRRFTGDDNTAKRVLSIFG</sequence>
<evidence type="ECO:0000313" key="3">
    <source>
        <dbReference type="Proteomes" id="UP000192578"/>
    </source>
</evidence>
<accession>A0A1W0WHR7</accession>
<dbReference type="AlphaFoldDB" id="A0A1W0WHR7"/>
<dbReference type="OrthoDB" id="10590222at2759"/>
<proteinExistence type="predicted"/>
<keyword evidence="3" id="KW-1185">Reference proteome</keyword>
<organism evidence="2 3">
    <name type="scientific">Hypsibius exemplaris</name>
    <name type="common">Freshwater tardigrade</name>
    <dbReference type="NCBI Taxonomy" id="2072580"/>
    <lineage>
        <taxon>Eukaryota</taxon>
        <taxon>Metazoa</taxon>
        <taxon>Ecdysozoa</taxon>
        <taxon>Tardigrada</taxon>
        <taxon>Eutardigrada</taxon>
        <taxon>Parachela</taxon>
        <taxon>Hypsibioidea</taxon>
        <taxon>Hypsibiidae</taxon>
        <taxon>Hypsibius</taxon>
    </lineage>
</organism>
<reference evidence="3" key="1">
    <citation type="submission" date="2017-01" db="EMBL/GenBank/DDBJ databases">
        <title>Comparative genomics of anhydrobiosis in the tardigrade Hypsibius dujardini.</title>
        <authorList>
            <person name="Yoshida Y."/>
            <person name="Koutsovoulos G."/>
            <person name="Laetsch D."/>
            <person name="Stevens L."/>
            <person name="Kumar S."/>
            <person name="Horikawa D."/>
            <person name="Ishino K."/>
            <person name="Komine S."/>
            <person name="Tomita M."/>
            <person name="Blaxter M."/>
            <person name="Arakawa K."/>
        </authorList>
    </citation>
    <scope>NUCLEOTIDE SEQUENCE [LARGE SCALE GENOMIC DNA]</scope>
    <source>
        <strain evidence="3">Z151</strain>
    </source>
</reference>
<keyword evidence="1" id="KW-0732">Signal</keyword>
<feature type="chain" id="PRO_5012167290" evidence="1">
    <location>
        <begin position="21"/>
        <end position="188"/>
    </location>
</feature>
<name>A0A1W0WHR7_HYPEX</name>
<feature type="signal peptide" evidence="1">
    <location>
        <begin position="1"/>
        <end position="20"/>
    </location>
</feature>